<comment type="caution">
    <text evidence="3">The sequence shown here is derived from an EMBL/GenBank/DDBJ whole genome shotgun (WGS) entry which is preliminary data.</text>
</comment>
<dbReference type="EMBL" id="JAIQCV010000013">
    <property type="protein sequence ID" value="KAH1032350.1"/>
    <property type="molecule type" value="Genomic_DNA"/>
</dbReference>
<keyword evidence="1" id="KW-0175">Coiled coil</keyword>
<evidence type="ECO:0000313" key="3">
    <source>
        <dbReference type="EMBL" id="KAH1032350.1"/>
    </source>
</evidence>
<gene>
    <name evidence="3" type="ORF">J1N35_044524</name>
</gene>
<feature type="compositionally biased region" description="Basic and acidic residues" evidence="2">
    <location>
        <begin position="143"/>
        <end position="157"/>
    </location>
</feature>
<sequence>MRVQFRDYVAKALSSSQEVVRNTLIVAMDDQTEKLTEKNDALKAMVTTLKEQIAELKGELTIYKVALDIKDNATKINIIANYFTDAALLRWCCRSTDEKQGITELTIAMVEPESFVELSLRKDEFESSKPKETCNGGEECEEDRNGNIKNDVMRDHIMGSGSLTKNQKG</sequence>
<feature type="region of interest" description="Disordered" evidence="2">
    <location>
        <begin position="127"/>
        <end position="169"/>
    </location>
</feature>
<evidence type="ECO:0000313" key="4">
    <source>
        <dbReference type="Proteomes" id="UP000828251"/>
    </source>
</evidence>
<feature type="coiled-coil region" evidence="1">
    <location>
        <begin position="32"/>
        <end position="59"/>
    </location>
</feature>
<organism evidence="3 4">
    <name type="scientific">Gossypium stocksii</name>
    <dbReference type="NCBI Taxonomy" id="47602"/>
    <lineage>
        <taxon>Eukaryota</taxon>
        <taxon>Viridiplantae</taxon>
        <taxon>Streptophyta</taxon>
        <taxon>Embryophyta</taxon>
        <taxon>Tracheophyta</taxon>
        <taxon>Spermatophyta</taxon>
        <taxon>Magnoliopsida</taxon>
        <taxon>eudicotyledons</taxon>
        <taxon>Gunneridae</taxon>
        <taxon>Pentapetalae</taxon>
        <taxon>rosids</taxon>
        <taxon>malvids</taxon>
        <taxon>Malvales</taxon>
        <taxon>Malvaceae</taxon>
        <taxon>Malvoideae</taxon>
        <taxon>Gossypium</taxon>
    </lineage>
</organism>
<keyword evidence="4" id="KW-1185">Reference proteome</keyword>
<dbReference type="Proteomes" id="UP000828251">
    <property type="component" value="Unassembled WGS sequence"/>
</dbReference>
<name>A0A9D3U9M5_9ROSI</name>
<reference evidence="3 4" key="1">
    <citation type="journal article" date="2021" name="Plant Biotechnol. J.">
        <title>Multi-omics assisted identification of the key and species-specific regulatory components of drought-tolerant mechanisms in Gossypium stocksii.</title>
        <authorList>
            <person name="Yu D."/>
            <person name="Ke L."/>
            <person name="Zhang D."/>
            <person name="Wu Y."/>
            <person name="Sun Y."/>
            <person name="Mei J."/>
            <person name="Sun J."/>
            <person name="Sun Y."/>
        </authorList>
    </citation>
    <scope>NUCLEOTIDE SEQUENCE [LARGE SCALE GENOMIC DNA]</scope>
    <source>
        <strain evidence="4">cv. E1</strain>
        <tissue evidence="3">Leaf</tissue>
    </source>
</reference>
<evidence type="ECO:0000256" key="1">
    <source>
        <dbReference type="SAM" id="Coils"/>
    </source>
</evidence>
<protein>
    <submittedName>
        <fullName evidence="3">Uncharacterized protein</fullName>
    </submittedName>
</protein>
<evidence type="ECO:0000256" key="2">
    <source>
        <dbReference type="SAM" id="MobiDB-lite"/>
    </source>
</evidence>
<proteinExistence type="predicted"/>
<dbReference type="AlphaFoldDB" id="A0A9D3U9M5"/>
<accession>A0A9D3U9M5</accession>